<protein>
    <submittedName>
        <fullName evidence="9">MYO7A-like protein</fullName>
    </submittedName>
</protein>
<evidence type="ECO:0000256" key="4">
    <source>
        <dbReference type="ARBA" id="ARBA00022737"/>
    </source>
</evidence>
<dbReference type="Gene3D" id="1.20.80.10">
    <property type="match status" value="1"/>
</dbReference>
<evidence type="ECO:0000256" key="6">
    <source>
        <dbReference type="SAM" id="MobiDB-lite"/>
    </source>
</evidence>
<evidence type="ECO:0000313" key="10">
    <source>
        <dbReference type="Proteomes" id="UP001164746"/>
    </source>
</evidence>
<keyword evidence="10" id="KW-1185">Reference proteome</keyword>
<dbReference type="InterPro" id="IPR051567">
    <property type="entry name" value="Unconventional_Myosin_ATPase"/>
</dbReference>
<dbReference type="SUPFAM" id="SSF47031">
    <property type="entry name" value="Second domain of FERM"/>
    <property type="match status" value="1"/>
</dbReference>
<comment type="similarity">
    <text evidence="2">Belongs to the TRAFAC class myosin-kinesin ATPase superfamily. Myosin family.</text>
</comment>
<dbReference type="Pfam" id="PF21989">
    <property type="entry name" value="RA_2"/>
    <property type="match status" value="1"/>
</dbReference>
<dbReference type="InterPro" id="IPR000299">
    <property type="entry name" value="FERM_domain"/>
</dbReference>
<dbReference type="InterPro" id="IPR000857">
    <property type="entry name" value="MyTH4_dom"/>
</dbReference>
<keyword evidence="5" id="KW-0009">Actin-binding</keyword>
<dbReference type="PROSITE" id="PS51016">
    <property type="entry name" value="MYTH4"/>
    <property type="match status" value="2"/>
</dbReference>
<keyword evidence="3" id="KW-0963">Cytoplasm</keyword>
<feature type="region of interest" description="Disordered" evidence="6">
    <location>
        <begin position="95"/>
        <end position="131"/>
    </location>
</feature>
<feature type="domain" description="MyTH4" evidence="8">
    <location>
        <begin position="148"/>
        <end position="371"/>
    </location>
</feature>
<dbReference type="CDD" id="cd14473">
    <property type="entry name" value="FERM_B-lobe"/>
    <property type="match status" value="1"/>
</dbReference>
<evidence type="ECO:0000259" key="8">
    <source>
        <dbReference type="PROSITE" id="PS51016"/>
    </source>
</evidence>
<evidence type="ECO:0000256" key="1">
    <source>
        <dbReference type="ARBA" id="ARBA00004496"/>
    </source>
</evidence>
<dbReference type="Gene3D" id="3.10.20.90">
    <property type="entry name" value="Phosphatidylinositol 3-kinase Catalytic Subunit, Chain A, domain 1"/>
    <property type="match status" value="2"/>
</dbReference>
<comment type="subcellular location">
    <subcellularLocation>
        <location evidence="1">Cytoplasm</location>
    </subcellularLocation>
</comment>
<dbReference type="InterPro" id="IPR011993">
    <property type="entry name" value="PH-like_dom_sf"/>
</dbReference>
<feature type="domain" description="MyTH4" evidence="8">
    <location>
        <begin position="815"/>
        <end position="965"/>
    </location>
</feature>
<dbReference type="InterPro" id="IPR019748">
    <property type="entry name" value="FERM_central"/>
</dbReference>
<name>A0ABY7G0S0_MYAAR</name>
<proteinExistence type="inferred from homology"/>
<dbReference type="InterPro" id="IPR038185">
    <property type="entry name" value="MyTH4_dom_sf"/>
</dbReference>
<dbReference type="Gene3D" id="2.30.30.40">
    <property type="entry name" value="SH3 Domains"/>
    <property type="match status" value="1"/>
</dbReference>
<dbReference type="PANTHER" id="PTHR22692">
    <property type="entry name" value="MYOSIN VII, XV"/>
    <property type="match status" value="1"/>
</dbReference>
<evidence type="ECO:0000259" key="7">
    <source>
        <dbReference type="PROSITE" id="PS50057"/>
    </source>
</evidence>
<dbReference type="InterPro" id="IPR019749">
    <property type="entry name" value="Band_41_domain"/>
</dbReference>
<evidence type="ECO:0000313" key="9">
    <source>
        <dbReference type="EMBL" id="WAR27825.1"/>
    </source>
</evidence>
<sequence>MASNYPDVEKGVVQGEGRDKVSRQSSIVPAPPASAFGDDDEDYRRVTKQQKDAEKAREKSNKNESDTNFGTATFSKAPKGLEEMQAVVEMERKSSVIQGDEGQNGDASSEHSTEHSTDHSDEHSPSEGSGNWQAFAHARFQTKTTYSYCCAPLQQPLLEKRDKADVLASLAAWVTLLRIMGDLPEHDYGESFAVAGDIASIPEPEGAIYIMKVQQSKPVVTRVKENFSRKYSKKDLDDAYKKYSELFRDPVGSDASGVPFLQDNRESMLEKVQYITALGIFKADLRDEIYCQLCKQLTNNPSRNSTIRGWVMLYIFAGSFLPSEKFAPVLLHVLHAGPTEYAQRVERLLRRTFMVGTRGQPPSWLEFQAAKNSKPILLPVILMNNQRLLVEADTATTVNELCGQIAHRIGLQDRSGFSLYITLTSRIACLGHGLHRIMDAISECELYTKEQGMRESSSTWRLYFRKEFFTPWCTPGSDHVATEITYQQIMRGVSVGEYKCEKEEVLVLMAAQKYFIDHSADTDDRKLETFLKSWLPKEQSDAHEISYWVSKVKDEIKNDFLKDKPHTASLKADIVTFAMNKWYNLFSRFYDVTKIQGPNVAWTDVIIGINCKGYNIMDVKENVKLHLSFIEITHVTKGRHAVSITTVQGDEYTASTLHTDDLFTLLTSFQLGLRRRSLYAICVQDAAHFESAIGFGLAKGDLVKFDKPYEAFAEDDVYTGTCLKNGRHGNMPRDVLYILPTAEEPPANIMGMLTVQLRKETQGIAPTPSRAAGSTGHTLQTYSKYHFRQSTESGVTKFLSKASLKKKDKEGAWRFSKEPLKKPLLRKPNLRDDLRKAAIKSFNAIQMYMGEMTRKPEFPLEADMLNECVIDLAMRNRYLRDEIFCQVMKQLTENPNRLSEERGWQLLWLLLTCTYPQADLFDELEMFLRTHPNVFAKRCLPKLHATKSEGCRYTPPHQLEYEALANKHPSIEFHVLFPDQTKQKIEVDSSTRMCDIHTNIVKKLQLKTGDEYGLFFGLKDKENFGFLLNVAHWDYFFDHLTHIQRYYMKMSSTATDSEQAAQQTPVLIFMKKIWMNAIPGRDKLADIKFHFPQLLQEKIGQHKFPTKDDAKVAFLKGISKFQTYGSVFFEVRQRSTKTYPKQLLIAVNHNGVGLIDAITKGHNMDDLIMTYVAYIMNTHIKKKPSYAGIVVGESIC</sequence>
<dbReference type="InterPro" id="IPR035963">
    <property type="entry name" value="FERM_2"/>
</dbReference>
<dbReference type="PANTHER" id="PTHR22692:SF33">
    <property type="entry name" value="MYOSIN"/>
    <property type="match status" value="1"/>
</dbReference>
<dbReference type="Gene3D" id="2.30.29.30">
    <property type="entry name" value="Pleckstrin-homology domain (PH domain)/Phosphotyrosine-binding domain (PTB)"/>
    <property type="match status" value="1"/>
</dbReference>
<organism evidence="9 10">
    <name type="scientific">Mya arenaria</name>
    <name type="common">Soft-shell clam</name>
    <dbReference type="NCBI Taxonomy" id="6604"/>
    <lineage>
        <taxon>Eukaryota</taxon>
        <taxon>Metazoa</taxon>
        <taxon>Spiralia</taxon>
        <taxon>Lophotrochozoa</taxon>
        <taxon>Mollusca</taxon>
        <taxon>Bivalvia</taxon>
        <taxon>Autobranchia</taxon>
        <taxon>Heteroconchia</taxon>
        <taxon>Euheterodonta</taxon>
        <taxon>Imparidentia</taxon>
        <taxon>Neoheterodontei</taxon>
        <taxon>Myida</taxon>
        <taxon>Myoidea</taxon>
        <taxon>Myidae</taxon>
        <taxon>Mya</taxon>
    </lineage>
</organism>
<dbReference type="SMART" id="SM00295">
    <property type="entry name" value="B41"/>
    <property type="match status" value="1"/>
</dbReference>
<dbReference type="Proteomes" id="UP001164746">
    <property type="component" value="Chromosome 15"/>
</dbReference>
<dbReference type="Pfam" id="PF21998">
    <property type="entry name" value="FERM_C1_MyoVII"/>
    <property type="match status" value="1"/>
</dbReference>
<dbReference type="InterPro" id="IPR029071">
    <property type="entry name" value="Ubiquitin-like_domsf"/>
</dbReference>
<dbReference type="CDD" id="cd17092">
    <property type="entry name" value="FERM1_F1_Myosin-VII"/>
    <property type="match status" value="1"/>
</dbReference>
<dbReference type="SUPFAM" id="SSF54236">
    <property type="entry name" value="Ubiquitin-like"/>
    <property type="match status" value="1"/>
</dbReference>
<reference evidence="9" key="1">
    <citation type="submission" date="2022-11" db="EMBL/GenBank/DDBJ databases">
        <title>Centuries of genome instability and evolution in soft-shell clam transmissible cancer (bioRxiv).</title>
        <authorList>
            <person name="Hart S.F.M."/>
            <person name="Yonemitsu M.A."/>
            <person name="Giersch R.M."/>
            <person name="Beal B.F."/>
            <person name="Arriagada G."/>
            <person name="Davis B.W."/>
            <person name="Ostrander E.A."/>
            <person name="Goff S.P."/>
            <person name="Metzger M.J."/>
        </authorList>
    </citation>
    <scope>NUCLEOTIDE SEQUENCE</scope>
    <source>
        <strain evidence="9">MELC-2E11</strain>
        <tissue evidence="9">Siphon/mantle</tissue>
    </source>
</reference>
<feature type="compositionally biased region" description="Basic and acidic residues" evidence="6">
    <location>
        <begin position="42"/>
        <end position="65"/>
    </location>
</feature>
<accession>A0ABY7G0S0</accession>
<feature type="region of interest" description="Disordered" evidence="6">
    <location>
        <begin position="1"/>
        <end position="80"/>
    </location>
</feature>
<feature type="compositionally biased region" description="Basic and acidic residues" evidence="6">
    <location>
        <begin position="108"/>
        <end position="125"/>
    </location>
</feature>
<keyword evidence="4" id="KW-0677">Repeat</keyword>
<evidence type="ECO:0000256" key="2">
    <source>
        <dbReference type="ARBA" id="ARBA00008314"/>
    </source>
</evidence>
<evidence type="ECO:0000256" key="3">
    <source>
        <dbReference type="ARBA" id="ARBA00022490"/>
    </source>
</evidence>
<dbReference type="EMBL" id="CP111026">
    <property type="protein sequence ID" value="WAR27825.1"/>
    <property type="molecule type" value="Genomic_DNA"/>
</dbReference>
<feature type="domain" description="FERM" evidence="7">
    <location>
        <begin position="376"/>
        <end position="677"/>
    </location>
</feature>
<dbReference type="Pfam" id="PF00784">
    <property type="entry name" value="MyTH4"/>
    <property type="match status" value="2"/>
</dbReference>
<dbReference type="PROSITE" id="PS50057">
    <property type="entry name" value="FERM_3"/>
    <property type="match status" value="1"/>
</dbReference>
<gene>
    <name evidence="9" type="ORF">MAR_013529</name>
</gene>
<evidence type="ECO:0000256" key="5">
    <source>
        <dbReference type="ARBA" id="ARBA00023203"/>
    </source>
</evidence>
<dbReference type="Gene3D" id="1.25.40.530">
    <property type="entry name" value="MyTH4 domain"/>
    <property type="match status" value="2"/>
</dbReference>
<dbReference type="InterPro" id="IPR014352">
    <property type="entry name" value="FERM/acyl-CoA-bd_prot_sf"/>
</dbReference>
<dbReference type="InterPro" id="IPR041793">
    <property type="entry name" value="MyoVII_FERM_C1"/>
</dbReference>
<dbReference type="SMART" id="SM00139">
    <property type="entry name" value="MyTH4"/>
    <property type="match status" value="2"/>
</dbReference>